<dbReference type="SUPFAM" id="SSF51905">
    <property type="entry name" value="FAD/NAD(P)-binding domain"/>
    <property type="match status" value="2"/>
</dbReference>
<keyword evidence="4" id="KW-0560">Oxidoreductase</keyword>
<keyword evidence="3" id="KW-0274">FAD</keyword>
<evidence type="ECO:0000256" key="2">
    <source>
        <dbReference type="ARBA" id="ARBA00022630"/>
    </source>
</evidence>
<evidence type="ECO:0000313" key="5">
    <source>
        <dbReference type="EMBL" id="CAH0057939.1"/>
    </source>
</evidence>
<reference evidence="5" key="1">
    <citation type="submission" date="2021-10" db="EMBL/GenBank/DDBJ databases">
        <authorList>
            <person name="Piombo E."/>
        </authorList>
    </citation>
    <scope>NUCLEOTIDE SEQUENCE</scope>
</reference>
<evidence type="ECO:0000256" key="3">
    <source>
        <dbReference type="ARBA" id="ARBA00022827"/>
    </source>
</evidence>
<evidence type="ECO:0000256" key="4">
    <source>
        <dbReference type="ARBA" id="ARBA00023002"/>
    </source>
</evidence>
<evidence type="ECO:0000313" key="6">
    <source>
        <dbReference type="Proteomes" id="UP000775872"/>
    </source>
</evidence>
<keyword evidence="6" id="KW-1185">Reference proteome</keyword>
<dbReference type="EMBL" id="CABFOC020000082">
    <property type="protein sequence ID" value="CAH0057939.1"/>
    <property type="molecule type" value="Genomic_DNA"/>
</dbReference>
<dbReference type="AlphaFoldDB" id="A0A9P0ER53"/>
<protein>
    <recommendedName>
        <fullName evidence="7">Monooxygenase</fullName>
    </recommendedName>
</protein>
<dbReference type="InterPro" id="IPR036188">
    <property type="entry name" value="FAD/NAD-bd_sf"/>
</dbReference>
<dbReference type="PANTHER" id="PTHR42877:SF4">
    <property type="entry name" value="FAD_NAD(P)-BINDING DOMAIN-CONTAINING PROTEIN-RELATED"/>
    <property type="match status" value="1"/>
</dbReference>
<dbReference type="GO" id="GO:0050660">
    <property type="term" value="F:flavin adenine dinucleotide binding"/>
    <property type="evidence" value="ECO:0007669"/>
    <property type="project" value="InterPro"/>
</dbReference>
<keyword evidence="2" id="KW-0285">Flavoprotein</keyword>
<accession>A0A9P0ER53</accession>
<dbReference type="GO" id="GO:0004499">
    <property type="term" value="F:N,N-dimethylaniline monooxygenase activity"/>
    <property type="evidence" value="ECO:0007669"/>
    <property type="project" value="InterPro"/>
</dbReference>
<dbReference type="InterPro" id="IPR051209">
    <property type="entry name" value="FAD-bind_Monooxygenase_sf"/>
</dbReference>
<dbReference type="OrthoDB" id="74360at2759"/>
<dbReference type="PANTHER" id="PTHR42877">
    <property type="entry name" value="L-ORNITHINE N(5)-MONOOXYGENASE-RELATED"/>
    <property type="match status" value="1"/>
</dbReference>
<dbReference type="GO" id="GO:0050661">
    <property type="term" value="F:NADP binding"/>
    <property type="evidence" value="ECO:0007669"/>
    <property type="project" value="InterPro"/>
</dbReference>
<proteinExistence type="inferred from homology"/>
<evidence type="ECO:0000256" key="1">
    <source>
        <dbReference type="ARBA" id="ARBA00010139"/>
    </source>
</evidence>
<dbReference type="InterPro" id="IPR020946">
    <property type="entry name" value="Flavin_mOase-like"/>
</dbReference>
<comment type="caution">
    <text evidence="5">The sequence shown here is derived from an EMBL/GenBank/DDBJ whole genome shotgun (WGS) entry which is preliminary data.</text>
</comment>
<evidence type="ECO:0008006" key="7">
    <source>
        <dbReference type="Google" id="ProtNLM"/>
    </source>
</evidence>
<organism evidence="5 6">
    <name type="scientific">Clonostachys solani</name>
    <dbReference type="NCBI Taxonomy" id="160281"/>
    <lineage>
        <taxon>Eukaryota</taxon>
        <taxon>Fungi</taxon>
        <taxon>Dikarya</taxon>
        <taxon>Ascomycota</taxon>
        <taxon>Pezizomycotina</taxon>
        <taxon>Sordariomycetes</taxon>
        <taxon>Hypocreomycetidae</taxon>
        <taxon>Hypocreales</taxon>
        <taxon>Bionectriaceae</taxon>
        <taxon>Clonostachys</taxon>
    </lineage>
</organism>
<dbReference type="Pfam" id="PF00743">
    <property type="entry name" value="FMO-like"/>
    <property type="match status" value="1"/>
</dbReference>
<gene>
    <name evidence="5" type="ORF">CSOL1703_00008416</name>
</gene>
<dbReference type="Proteomes" id="UP000775872">
    <property type="component" value="Unassembled WGS sequence"/>
</dbReference>
<comment type="similarity">
    <text evidence="1">Belongs to the FAD-binding monooxygenase family.</text>
</comment>
<dbReference type="Gene3D" id="3.50.50.60">
    <property type="entry name" value="FAD/NAD(P)-binding domain"/>
    <property type="match status" value="2"/>
</dbReference>
<sequence>MTEYTKELNAIIIGAGPAGIAMAYRLKHDLGFHDFTIYDRMDGPGGTWRVNSYPGCGCDLKSHLYSFSFNLNPDWSKELCEQPEILQYMEDTVDKFDLRQHIHTSVDCYGATWKPDLAKWEVKLKDLKTGIEYTRLASVFVSAVGAFSAPRDVTFPGMELFHGPIIHTARWDHSVSWKGKRVAIIGNGCSAAQVVPAMAKDAAFIKQYARSGQWFHDRPNRNYNAWDKLAFRWMPLYQRYVRLKIFLDADEETKTYFSTPEGLKERARVEAESKKYIRSKVPEKYSKALIPNFPLGCKRRVFDPGYLDSLNLPNVQFLSEGIQEMTETGIISSSGVKDDYDIIVLATGFKVSEFLSSMEIVGSTGISLHEQWKECRGAQAYLGTHVHNFPNMAIIFGPNVFPANNSALFACETQVDYTIKSLFEPLIDHRATVVEVKQSAEDRTTNAIHEQLGATVFAGDCSNWYIGKFGRNAASWPGKAATYWMATLFPDWSAFNMSGKNPLWPIYTILRNLRNASTTTKLALAGSVAFAWYSKYLSATSVIEHASNVVDIARRTLLFLRSSGSG</sequence>
<name>A0A9P0ER53_9HYPO</name>